<accession>K0S156</accession>
<gene>
    <name evidence="2" type="ORF">THAOC_21377</name>
</gene>
<reference evidence="2 3" key="1">
    <citation type="journal article" date="2012" name="Genome Biol.">
        <title>Genome and low-iron response of an oceanic diatom adapted to chronic iron limitation.</title>
        <authorList>
            <person name="Lommer M."/>
            <person name="Specht M."/>
            <person name="Roy A.S."/>
            <person name="Kraemer L."/>
            <person name="Andreson R."/>
            <person name="Gutowska M.A."/>
            <person name="Wolf J."/>
            <person name="Bergner S.V."/>
            <person name="Schilhabel M.B."/>
            <person name="Klostermeier U.C."/>
            <person name="Beiko R.G."/>
            <person name="Rosenstiel P."/>
            <person name="Hippler M."/>
            <person name="Laroche J."/>
        </authorList>
    </citation>
    <scope>NUCLEOTIDE SEQUENCE [LARGE SCALE GENOMIC DNA]</scope>
    <source>
        <strain evidence="2 3">CCMP1005</strain>
    </source>
</reference>
<feature type="region of interest" description="Disordered" evidence="1">
    <location>
        <begin position="1"/>
        <end position="26"/>
    </location>
</feature>
<dbReference type="Proteomes" id="UP000266841">
    <property type="component" value="Unassembled WGS sequence"/>
</dbReference>
<evidence type="ECO:0000256" key="1">
    <source>
        <dbReference type="SAM" id="MobiDB-lite"/>
    </source>
</evidence>
<comment type="caution">
    <text evidence="2">The sequence shown here is derived from an EMBL/GenBank/DDBJ whole genome shotgun (WGS) entry which is preliminary data.</text>
</comment>
<evidence type="ECO:0000313" key="3">
    <source>
        <dbReference type="Proteomes" id="UP000266841"/>
    </source>
</evidence>
<protein>
    <submittedName>
        <fullName evidence="2">Uncharacterized protein</fullName>
    </submittedName>
</protein>
<evidence type="ECO:0000313" key="2">
    <source>
        <dbReference type="EMBL" id="EJK58489.1"/>
    </source>
</evidence>
<dbReference type="EMBL" id="AGNL01025075">
    <property type="protein sequence ID" value="EJK58489.1"/>
    <property type="molecule type" value="Genomic_DNA"/>
</dbReference>
<proteinExistence type="predicted"/>
<name>K0S156_THAOC</name>
<keyword evidence="3" id="KW-1185">Reference proteome</keyword>
<organism evidence="2 3">
    <name type="scientific">Thalassiosira oceanica</name>
    <name type="common">Marine diatom</name>
    <dbReference type="NCBI Taxonomy" id="159749"/>
    <lineage>
        <taxon>Eukaryota</taxon>
        <taxon>Sar</taxon>
        <taxon>Stramenopiles</taxon>
        <taxon>Ochrophyta</taxon>
        <taxon>Bacillariophyta</taxon>
        <taxon>Coscinodiscophyceae</taxon>
        <taxon>Thalassiosirophycidae</taxon>
        <taxon>Thalassiosirales</taxon>
        <taxon>Thalassiosiraceae</taxon>
        <taxon>Thalassiosira</taxon>
    </lineage>
</organism>
<feature type="non-terminal residue" evidence="2">
    <location>
        <position position="119"/>
    </location>
</feature>
<dbReference type="AlphaFoldDB" id="K0S156"/>
<sequence length="119" mass="13682">MQTWSGGDQGIKERPNFKPPGLSSEARKLRSEVIPLKMTALSMPTRSREEKQAKVDQLRVLYEKVEAYEILLEEERLEAALRAHEEKYPRPTKECPLCLGDIQYTISVHEMLAFNCCSN</sequence>